<dbReference type="AlphaFoldDB" id="A0A0P1ADZ8"/>
<keyword evidence="2" id="KW-1185">Reference proteome</keyword>
<name>A0A0P1ADZ8_PLAHL</name>
<sequence>MVRALTAVHGRNMATRLATPAKRPDSIIAPQGVARHRSHQYVIWTYLLIRWQMVEALMPSEHSANISA</sequence>
<evidence type="ECO:0000313" key="2">
    <source>
        <dbReference type="Proteomes" id="UP000054928"/>
    </source>
</evidence>
<reference evidence="2" key="1">
    <citation type="submission" date="2014-09" db="EMBL/GenBank/DDBJ databases">
        <authorList>
            <person name="Sharma Rahul"/>
            <person name="Thines Marco"/>
        </authorList>
    </citation>
    <scope>NUCLEOTIDE SEQUENCE [LARGE SCALE GENOMIC DNA]</scope>
</reference>
<accession>A0A0P1ADZ8</accession>
<dbReference type="EMBL" id="CCYD01000409">
    <property type="protein sequence ID" value="CEG39222.1"/>
    <property type="molecule type" value="Genomic_DNA"/>
</dbReference>
<proteinExistence type="predicted"/>
<protein>
    <submittedName>
        <fullName evidence="1">Uncharacterized protein</fullName>
    </submittedName>
</protein>
<dbReference type="RefSeq" id="XP_036263104.1">
    <property type="nucleotide sequence ID" value="XM_036407396.1"/>
</dbReference>
<dbReference type="GeneID" id="59053055"/>
<organism evidence="1 2">
    <name type="scientific">Plasmopara halstedii</name>
    <name type="common">Downy mildew of sunflower</name>
    <dbReference type="NCBI Taxonomy" id="4781"/>
    <lineage>
        <taxon>Eukaryota</taxon>
        <taxon>Sar</taxon>
        <taxon>Stramenopiles</taxon>
        <taxon>Oomycota</taxon>
        <taxon>Peronosporomycetes</taxon>
        <taxon>Peronosporales</taxon>
        <taxon>Peronosporaceae</taxon>
        <taxon>Plasmopara</taxon>
    </lineage>
</organism>
<evidence type="ECO:0000313" key="1">
    <source>
        <dbReference type="EMBL" id="CEG39222.1"/>
    </source>
</evidence>
<dbReference type="Proteomes" id="UP000054928">
    <property type="component" value="Unassembled WGS sequence"/>
</dbReference>